<sequence length="431" mass="49642">MDNIIEKIEWLKKSSFDLVEVYSRVNEIHTFNLKKGQMLQNFRSLLEENAVRVFHKGKVGKAGTGAIYTVKEWDELYKKASLDLQEGKYSYNPDFVVNQAPKKCKEPENEKVMIEQLKQMWFMIKKRNMIPLICQGKINKKKRWLLTSQGHQLMDSNYYYEYNIAVGSKNTSLGDDYFSNRLLTLEELEFYIDRLCQESRMFNTTSQLKSGSYLTLIKNSVVIDILSAFFPVFLNTFFEKDKSFLKKFIGKRIGNKNLNVFITPTGLKHYSFDDEGVKTKEFYLIKDGIFNGPICTMDEAIRLGLEPMGCGWRQKDVACIEPGITNLRMKFNLRSKSSLLNEIDSGLYLVALRGLRQGKNILIGDLSGIGTVIIVKNRKLISGVKGVTVNINLIKLFNDMIYFGDDWRWKMTPYGAMLAPSIIVQDVLIKV</sequence>
<keyword evidence="3" id="KW-1185">Reference proteome</keyword>
<organism evidence="2 3">
    <name type="scientific">Anoxybacter fermentans</name>
    <dbReference type="NCBI Taxonomy" id="1323375"/>
    <lineage>
        <taxon>Bacteria</taxon>
        <taxon>Bacillati</taxon>
        <taxon>Bacillota</taxon>
        <taxon>Clostridia</taxon>
        <taxon>Halanaerobiales</taxon>
        <taxon>Anoxybacter</taxon>
    </lineage>
</organism>
<name>A0A3S9SZI2_9FIRM</name>
<protein>
    <recommendedName>
        <fullName evidence="1">Metalloprotease TldD/E C-terminal domain-containing protein</fullName>
    </recommendedName>
</protein>
<evidence type="ECO:0000259" key="1">
    <source>
        <dbReference type="Pfam" id="PF19289"/>
    </source>
</evidence>
<dbReference type="GO" id="GO:0006508">
    <property type="term" value="P:proteolysis"/>
    <property type="evidence" value="ECO:0007669"/>
    <property type="project" value="InterPro"/>
</dbReference>
<dbReference type="PANTHER" id="PTHR43421">
    <property type="entry name" value="METALLOPROTEASE PMBA"/>
    <property type="match status" value="1"/>
</dbReference>
<dbReference type="Proteomes" id="UP000267250">
    <property type="component" value="Chromosome"/>
</dbReference>
<evidence type="ECO:0000313" key="2">
    <source>
        <dbReference type="EMBL" id="AZR73704.1"/>
    </source>
</evidence>
<feature type="domain" description="Metalloprotease TldD/E C-terminal" evidence="1">
    <location>
        <begin position="210"/>
        <end position="429"/>
    </location>
</feature>
<evidence type="ECO:0000313" key="3">
    <source>
        <dbReference type="Proteomes" id="UP000267250"/>
    </source>
</evidence>
<dbReference type="Pfam" id="PF19289">
    <property type="entry name" value="PmbA_TldD_3rd"/>
    <property type="match status" value="1"/>
</dbReference>
<dbReference type="AlphaFoldDB" id="A0A3S9SZI2"/>
<dbReference type="OrthoDB" id="9803618at2"/>
<dbReference type="EMBL" id="CP016379">
    <property type="protein sequence ID" value="AZR73704.1"/>
    <property type="molecule type" value="Genomic_DNA"/>
</dbReference>
<dbReference type="KEGG" id="aft:BBF96_10105"/>
<dbReference type="PANTHER" id="PTHR43421:SF1">
    <property type="entry name" value="METALLOPROTEASE PMBA"/>
    <property type="match status" value="1"/>
</dbReference>
<dbReference type="InterPro" id="IPR036059">
    <property type="entry name" value="TldD/PmbA_sf"/>
</dbReference>
<gene>
    <name evidence="2" type="ORF">BBF96_10105</name>
</gene>
<dbReference type="SUPFAM" id="SSF111283">
    <property type="entry name" value="Putative modulator of DNA gyrase, PmbA/TldD"/>
    <property type="match status" value="1"/>
</dbReference>
<dbReference type="InterPro" id="IPR047657">
    <property type="entry name" value="PmbA"/>
</dbReference>
<dbReference type="GO" id="GO:0005829">
    <property type="term" value="C:cytosol"/>
    <property type="evidence" value="ECO:0007669"/>
    <property type="project" value="TreeGrafter"/>
</dbReference>
<dbReference type="GO" id="GO:0008237">
    <property type="term" value="F:metallopeptidase activity"/>
    <property type="evidence" value="ECO:0007669"/>
    <property type="project" value="InterPro"/>
</dbReference>
<reference evidence="2 3" key="1">
    <citation type="submission" date="2016-07" db="EMBL/GenBank/DDBJ databases">
        <title>Genome and transcriptome analysis of iron-reducing fermentative bacteria Anoxybacter fermentans.</title>
        <authorList>
            <person name="Zeng X."/>
            <person name="Shao Z."/>
        </authorList>
    </citation>
    <scope>NUCLEOTIDE SEQUENCE [LARGE SCALE GENOMIC DNA]</scope>
    <source>
        <strain evidence="2 3">DY22613</strain>
    </source>
</reference>
<accession>A0A3S9SZI2</accession>
<dbReference type="RefSeq" id="WP_127017051.1">
    <property type="nucleotide sequence ID" value="NZ_CP016379.1"/>
</dbReference>
<dbReference type="InterPro" id="IPR045569">
    <property type="entry name" value="Metalloprtase-TldD/E_C"/>
</dbReference>
<proteinExistence type="predicted"/>